<evidence type="ECO:0000256" key="5">
    <source>
        <dbReference type="ARBA" id="ARBA00023284"/>
    </source>
</evidence>
<evidence type="ECO:0000256" key="3">
    <source>
        <dbReference type="ARBA" id="ARBA00023002"/>
    </source>
</evidence>
<keyword evidence="3" id="KW-0560">Oxidoreductase</keyword>
<keyword evidence="5" id="KW-0676">Redox-active center</keyword>
<dbReference type="GO" id="GO:0004362">
    <property type="term" value="F:glutathione-disulfide reductase (NADPH) activity"/>
    <property type="evidence" value="ECO:0007669"/>
    <property type="project" value="TreeGrafter"/>
</dbReference>
<dbReference type="InterPro" id="IPR016156">
    <property type="entry name" value="FAD/NAD-linked_Rdtase_dimer_sf"/>
</dbReference>
<evidence type="ECO:0000313" key="8">
    <source>
        <dbReference type="EMBL" id="EIJ87885.1"/>
    </source>
</evidence>
<dbReference type="Pfam" id="PF02852">
    <property type="entry name" value="Pyr_redox_dim"/>
    <property type="match status" value="1"/>
</dbReference>
<sequence length="436" mass="48523">MHASKSEHQVCEDPGTIPGEGIKQDELIIINGGSFGKRIQNILLTHSINVRLITTSNYTSTINRLYLLQVYGVSTAIQRKQYYSDYSISTTGSTTVNWGNIKDIIKKRVDEVRRSINHTENTYSVKEVNEHVYINNIKSRARNIVLVDYTTATDTVTLDNIWVKLVNDMASIPKSVFISGGNKKSVETASILSDLGCKVYVSTGDDVFLSLYEKNIQESVKNLLLEKGVTVFFNSQVISVNKTTSTTVTVSDGSITQTLTNLEYFLSESEYSITQDTPSTPGNSRITRITAPYAYLKHAEIDLLTRIYPGIFTIHDIPVLQDMFRLTPSFIYTNPPAASVGCTEIEANKSQARVRVINPKFRGLFYSVCQNKSITDYKLIFTSDNKEVLSGLHLFGPSSIDIIKGFSIGMYCKLSPEDILSTIPIHPTSSEEVITG</sequence>
<accession>I3EF88</accession>
<evidence type="ECO:0000313" key="9">
    <source>
        <dbReference type="Proteomes" id="UP000002872"/>
    </source>
</evidence>
<dbReference type="STRING" id="935791.I3EF88"/>
<dbReference type="GO" id="GO:0006749">
    <property type="term" value="P:glutathione metabolic process"/>
    <property type="evidence" value="ECO:0007669"/>
    <property type="project" value="TreeGrafter"/>
</dbReference>
<dbReference type="GO" id="GO:0005829">
    <property type="term" value="C:cytosol"/>
    <property type="evidence" value="ECO:0007669"/>
    <property type="project" value="TreeGrafter"/>
</dbReference>
<keyword evidence="4" id="KW-1015">Disulfide bond</keyword>
<proteinExistence type="inferred from homology"/>
<dbReference type="InterPro" id="IPR046952">
    <property type="entry name" value="GSHR/TRXR-like"/>
</dbReference>
<dbReference type="Proteomes" id="UP000002872">
    <property type="component" value="Unassembled WGS sequence"/>
</dbReference>
<dbReference type="AlphaFoldDB" id="I3EF88"/>
<dbReference type="Pfam" id="PF00070">
    <property type="entry name" value="Pyr_redox"/>
    <property type="match status" value="1"/>
</dbReference>
<dbReference type="PANTHER" id="PTHR42737">
    <property type="entry name" value="GLUTATHIONE REDUCTASE"/>
    <property type="match status" value="1"/>
</dbReference>
<reference evidence="8" key="1">
    <citation type="submission" date="2011-01" db="EMBL/GenBank/DDBJ databases">
        <title>The Genome Sequence of Nematocida parisii strain ERTm3.</title>
        <authorList>
            <consortium name="The Broad Institute Genome Sequencing Platform"/>
            <consortium name="The Broad Institute Genome Sequencing Center for Infectious Disease"/>
            <person name="Cuomo C."/>
            <person name="Troemel E."/>
            <person name="Young S.K."/>
            <person name="Zeng Q."/>
            <person name="Gargeya S."/>
            <person name="Fitzgerald M."/>
            <person name="Haas B."/>
            <person name="Abouelleil A."/>
            <person name="Alvarado L."/>
            <person name="Arachchi H.M."/>
            <person name="Berlin A."/>
            <person name="Chapman S.B."/>
            <person name="Gearin G."/>
            <person name="Goldberg J."/>
            <person name="Griggs A."/>
            <person name="Gujja S."/>
            <person name="Hansen M."/>
            <person name="Heiman D."/>
            <person name="Howarth C."/>
            <person name="Larimer J."/>
            <person name="Lui A."/>
            <person name="MacDonald P.J.P."/>
            <person name="McCowen C."/>
            <person name="Montmayeur A."/>
            <person name="Murphy C."/>
            <person name="Neiman D."/>
            <person name="Pearson M."/>
            <person name="Priest M."/>
            <person name="Roberts A."/>
            <person name="Saif S."/>
            <person name="Shea T."/>
            <person name="Sisk P."/>
            <person name="Stolte C."/>
            <person name="Sykes S."/>
            <person name="Wortman J."/>
            <person name="Nusbaum C."/>
            <person name="Birren B."/>
        </authorList>
    </citation>
    <scope>NUCLEOTIDE SEQUENCE</scope>
    <source>
        <strain evidence="8">ERTm3</strain>
    </source>
</reference>
<dbReference type="InterPro" id="IPR036188">
    <property type="entry name" value="FAD/NAD-bd_sf"/>
</dbReference>
<dbReference type="Gene3D" id="3.50.50.60">
    <property type="entry name" value="FAD/NAD(P)-binding domain"/>
    <property type="match status" value="2"/>
</dbReference>
<feature type="domain" description="Pyridine nucleotide-disulphide oxidoreductase N-terminal" evidence="6">
    <location>
        <begin position="176"/>
        <end position="252"/>
    </location>
</feature>
<dbReference type="GO" id="GO:0034599">
    <property type="term" value="P:cellular response to oxidative stress"/>
    <property type="evidence" value="ECO:0007669"/>
    <property type="project" value="TreeGrafter"/>
</dbReference>
<dbReference type="PRINTS" id="PR00411">
    <property type="entry name" value="PNDRDTASEI"/>
</dbReference>
<keyword evidence="9" id="KW-1185">Reference proteome</keyword>
<evidence type="ECO:0000259" key="7">
    <source>
        <dbReference type="Pfam" id="PF02852"/>
    </source>
</evidence>
<dbReference type="VEuPathDB" id="MicrosporidiaDB:NEQG_01957"/>
<comment type="similarity">
    <text evidence="2">Belongs to the class-I pyridine nucleotide-disulfide oxidoreductase family.</text>
</comment>
<dbReference type="Gene3D" id="3.30.390.30">
    <property type="match status" value="1"/>
</dbReference>
<dbReference type="SUPFAM" id="SSF55424">
    <property type="entry name" value="FAD/NAD-linked reductases, dimerisation (C-terminal) domain"/>
    <property type="match status" value="1"/>
</dbReference>
<name>I3EF88_NEMP3</name>
<dbReference type="GO" id="GO:0050660">
    <property type="term" value="F:flavin adenine dinucleotide binding"/>
    <property type="evidence" value="ECO:0007669"/>
    <property type="project" value="InterPro"/>
</dbReference>
<dbReference type="GO" id="GO:0005739">
    <property type="term" value="C:mitochondrion"/>
    <property type="evidence" value="ECO:0007669"/>
    <property type="project" value="TreeGrafter"/>
</dbReference>
<dbReference type="OrthoDB" id="5956163at2759"/>
<comment type="cofactor">
    <cofactor evidence="1">
        <name>FAD</name>
        <dbReference type="ChEBI" id="CHEBI:57692"/>
    </cofactor>
</comment>
<dbReference type="SUPFAM" id="SSF51905">
    <property type="entry name" value="FAD/NAD(P)-binding domain"/>
    <property type="match status" value="1"/>
</dbReference>
<evidence type="ECO:0000256" key="2">
    <source>
        <dbReference type="ARBA" id="ARBA00007532"/>
    </source>
</evidence>
<feature type="domain" description="Pyridine nucleotide-disulphide oxidoreductase dimerisation" evidence="7">
    <location>
        <begin position="327"/>
        <end position="433"/>
    </location>
</feature>
<dbReference type="GO" id="GO:0045454">
    <property type="term" value="P:cell redox homeostasis"/>
    <property type="evidence" value="ECO:0007669"/>
    <property type="project" value="InterPro"/>
</dbReference>
<dbReference type="InterPro" id="IPR004099">
    <property type="entry name" value="Pyr_nucl-diS_OxRdtase_dimer"/>
</dbReference>
<evidence type="ECO:0000259" key="6">
    <source>
        <dbReference type="Pfam" id="PF00070"/>
    </source>
</evidence>
<dbReference type="OMA" id="FYSVCQN"/>
<dbReference type="InterPro" id="IPR039648">
    <property type="entry name" value="DHPH_N"/>
</dbReference>
<evidence type="ECO:0000256" key="1">
    <source>
        <dbReference type="ARBA" id="ARBA00001974"/>
    </source>
</evidence>
<evidence type="ECO:0000256" key="4">
    <source>
        <dbReference type="ARBA" id="ARBA00023157"/>
    </source>
</evidence>
<dbReference type="InParanoid" id="I3EF88"/>
<organism evidence="8 9">
    <name type="scientific">Nematocida parisii (strain ERTm3)</name>
    <name type="common">Nematode killer fungus</name>
    <dbReference type="NCBI Taxonomy" id="935791"/>
    <lineage>
        <taxon>Eukaryota</taxon>
        <taxon>Fungi</taxon>
        <taxon>Fungi incertae sedis</taxon>
        <taxon>Microsporidia</taxon>
        <taxon>Nematocida</taxon>
    </lineage>
</organism>
<dbReference type="EMBL" id="GL870880">
    <property type="protein sequence ID" value="EIJ87885.1"/>
    <property type="molecule type" value="Genomic_DNA"/>
</dbReference>
<protein>
    <submittedName>
        <fullName evidence="8">Uncharacterized protein</fullName>
    </submittedName>
</protein>
<gene>
    <name evidence="8" type="ORF">NEQG_01957</name>
</gene>
<dbReference type="HOGENOM" id="CLU_647400_0_0_1"/>
<dbReference type="PANTHER" id="PTHR42737:SF2">
    <property type="entry name" value="GLUTATHIONE REDUCTASE"/>
    <property type="match status" value="1"/>
</dbReference>